<evidence type="ECO:0000256" key="1">
    <source>
        <dbReference type="ARBA" id="ARBA00022729"/>
    </source>
</evidence>
<dbReference type="Pfam" id="PF04355">
    <property type="entry name" value="BamE"/>
    <property type="match status" value="1"/>
</dbReference>
<protein>
    <submittedName>
        <fullName evidence="5">Outer membrane protein assembly factor BamE</fullName>
    </submittedName>
</protein>
<name>A0ABT8STM1_9HYPH</name>
<dbReference type="PROSITE" id="PS51257">
    <property type="entry name" value="PROKAR_LIPOPROTEIN"/>
    <property type="match status" value="1"/>
</dbReference>
<gene>
    <name evidence="5" type="ORF">Q2T52_06645</name>
</gene>
<keyword evidence="6" id="KW-1185">Reference proteome</keyword>
<keyword evidence="2" id="KW-0472">Membrane</keyword>
<evidence type="ECO:0000313" key="6">
    <source>
        <dbReference type="Proteomes" id="UP001169006"/>
    </source>
</evidence>
<accession>A0ABT8STM1</accession>
<comment type="caution">
    <text evidence="5">The sequence shown here is derived from an EMBL/GenBank/DDBJ whole genome shotgun (WGS) entry which is preliminary data.</text>
</comment>
<dbReference type="EMBL" id="JAUKWQ010000001">
    <property type="protein sequence ID" value="MDO1581775.1"/>
    <property type="molecule type" value="Genomic_DNA"/>
</dbReference>
<dbReference type="PANTHER" id="PTHR37482:SF1">
    <property type="entry name" value="OUTER MEMBRANE PROTEIN ASSEMBLY FACTOR BAME"/>
    <property type="match status" value="1"/>
</dbReference>
<dbReference type="PANTHER" id="PTHR37482">
    <property type="entry name" value="OUTER MEMBRANE PROTEIN ASSEMBLY FACTOR BAME"/>
    <property type="match status" value="1"/>
</dbReference>
<reference evidence="5" key="2">
    <citation type="submission" date="2023-07" db="EMBL/GenBank/DDBJ databases">
        <authorList>
            <person name="Sun H."/>
        </authorList>
    </citation>
    <scope>NUCLEOTIDE SEQUENCE</scope>
    <source>
        <strain evidence="5">05753</strain>
    </source>
</reference>
<evidence type="ECO:0000256" key="2">
    <source>
        <dbReference type="ARBA" id="ARBA00023136"/>
    </source>
</evidence>
<keyword evidence="3" id="KW-0998">Cell outer membrane</keyword>
<dbReference type="RefSeq" id="WP_302075861.1">
    <property type="nucleotide sequence ID" value="NZ_JAUKWQ010000001.1"/>
</dbReference>
<organism evidence="5 6">
    <name type="scientific">Rhizobium oryzicola</name>
    <dbReference type="NCBI Taxonomy" id="1232668"/>
    <lineage>
        <taxon>Bacteria</taxon>
        <taxon>Pseudomonadati</taxon>
        <taxon>Pseudomonadota</taxon>
        <taxon>Alphaproteobacteria</taxon>
        <taxon>Hyphomicrobiales</taxon>
        <taxon>Rhizobiaceae</taxon>
        <taxon>Rhizobium/Agrobacterium group</taxon>
        <taxon>Rhizobium</taxon>
    </lineage>
</organism>
<keyword evidence="1" id="KW-0732">Signal</keyword>
<dbReference type="Proteomes" id="UP001169006">
    <property type="component" value="Unassembled WGS sequence"/>
</dbReference>
<evidence type="ECO:0000256" key="3">
    <source>
        <dbReference type="ARBA" id="ARBA00023237"/>
    </source>
</evidence>
<dbReference type="InterPro" id="IPR007450">
    <property type="entry name" value="BamE_dom"/>
</dbReference>
<evidence type="ECO:0000259" key="4">
    <source>
        <dbReference type="Pfam" id="PF04355"/>
    </source>
</evidence>
<dbReference type="Gene3D" id="3.30.1450.10">
    <property type="match status" value="1"/>
</dbReference>
<dbReference type="InterPro" id="IPR037873">
    <property type="entry name" value="BamE-like"/>
</dbReference>
<evidence type="ECO:0000313" key="5">
    <source>
        <dbReference type="EMBL" id="MDO1581775.1"/>
    </source>
</evidence>
<proteinExistence type="predicted"/>
<feature type="domain" description="Outer membrane protein assembly factor BamE" evidence="4">
    <location>
        <begin position="40"/>
        <end position="114"/>
    </location>
</feature>
<dbReference type="InterPro" id="IPR026592">
    <property type="entry name" value="BamE"/>
</dbReference>
<reference evidence="5" key="1">
    <citation type="journal article" date="2015" name="Int. J. Syst. Evol. Microbiol.">
        <title>Rhizobium oryzicola sp. nov., potential plant-growth-promoting endophytic bacteria isolated from rice roots.</title>
        <authorList>
            <person name="Zhang X.X."/>
            <person name="Gao J.S."/>
            <person name="Cao Y.H."/>
            <person name="Sheirdil R.A."/>
            <person name="Wang X.C."/>
            <person name="Zhang L."/>
        </authorList>
    </citation>
    <scope>NUCLEOTIDE SEQUENCE</scope>
    <source>
        <strain evidence="5">05753</strain>
    </source>
</reference>
<sequence length="173" mass="18527">MKTRVFGSELNLASKAAVALVVGCLGLTGCTSMGQTIYNGYVLDKDSLDLIPEGSSREQVLLSMGTPSTTATFDGEVFYYISQKRQRPVAFMKPKLVEQTIVAVYFNKEGVVTRRAQYTLQDGKVFDMVTRTTPTGGRDLTFLQQLLSGGTGANSGGAATMRSMLGGNGNKGF</sequence>